<comment type="subunit">
    <text evidence="5">Part of the 50S ribosomal subunit.</text>
</comment>
<proteinExistence type="inferred from homology"/>
<organism evidence="8 9">
    <name type="scientific">Mammaliicoccus fleurettii</name>
    <dbReference type="NCBI Taxonomy" id="150056"/>
    <lineage>
        <taxon>Bacteria</taxon>
        <taxon>Bacillati</taxon>
        <taxon>Bacillota</taxon>
        <taxon>Bacilli</taxon>
        <taxon>Bacillales</taxon>
        <taxon>Staphylococcaceae</taxon>
        <taxon>Mammaliicoccus</taxon>
    </lineage>
</organism>
<comment type="function">
    <text evidence="5">One of two assembly initiator proteins, it binds directly to the 5'-end of the 23S rRNA, where it nucleates assembly of the 50S subunit.</text>
</comment>
<dbReference type="InterPro" id="IPR014722">
    <property type="entry name" value="Rib_uL2_dom2"/>
</dbReference>
<keyword evidence="5" id="KW-0694">RNA-binding</keyword>
<keyword evidence="2 5" id="KW-0689">Ribosomal protein</keyword>
<evidence type="ECO:0000256" key="2">
    <source>
        <dbReference type="ARBA" id="ARBA00022980"/>
    </source>
</evidence>
<dbReference type="RefSeq" id="WP_078356956.1">
    <property type="nucleotide sequence ID" value="NZ_JAAQPD010000014.1"/>
</dbReference>
<dbReference type="InterPro" id="IPR005824">
    <property type="entry name" value="KOW"/>
</dbReference>
<comment type="caution">
    <text evidence="8">The sequence shown here is derived from an EMBL/GenBank/DDBJ whole genome shotgun (WGS) entry which is preliminary data.</text>
</comment>
<protein>
    <recommendedName>
        <fullName evidence="4 5">Large ribosomal subunit protein uL24</fullName>
    </recommendedName>
</protein>
<dbReference type="SMART" id="SM00739">
    <property type="entry name" value="KOW"/>
    <property type="match status" value="1"/>
</dbReference>
<name>A0ABS5MLG8_9STAP</name>
<evidence type="ECO:0000256" key="5">
    <source>
        <dbReference type="HAMAP-Rule" id="MF_01326"/>
    </source>
</evidence>
<evidence type="ECO:0000313" key="9">
    <source>
        <dbReference type="Proteomes" id="UP000681586"/>
    </source>
</evidence>
<keyword evidence="9" id="KW-1185">Reference proteome</keyword>
<dbReference type="SUPFAM" id="SSF50104">
    <property type="entry name" value="Translation proteins SH3-like domain"/>
    <property type="match status" value="1"/>
</dbReference>
<dbReference type="PANTHER" id="PTHR12903">
    <property type="entry name" value="MITOCHONDRIAL RIBOSOMAL PROTEIN L24"/>
    <property type="match status" value="1"/>
</dbReference>
<comment type="function">
    <text evidence="5">One of the proteins that surrounds the polypeptide exit tunnel on the outside of the subunit.</text>
</comment>
<dbReference type="InterPro" id="IPR005825">
    <property type="entry name" value="Ribosomal_uL24_CS"/>
</dbReference>
<dbReference type="HAMAP" id="MF_01326_B">
    <property type="entry name" value="Ribosomal_uL24_B"/>
    <property type="match status" value="1"/>
</dbReference>
<feature type="domain" description="KOW" evidence="7">
    <location>
        <begin position="2"/>
        <end position="29"/>
    </location>
</feature>
<reference evidence="8 9" key="1">
    <citation type="submission" date="2021-05" db="EMBL/GenBank/DDBJ databases">
        <title>Staphylococcus fleurettii isolated from lake water in First Nation community in Manitoba, Canada.</title>
        <authorList>
            <person name="Bashar S."/>
            <person name="Murdock A."/>
            <person name="Patidar R."/>
            <person name="Golding G."/>
            <person name="Farenhorst A."/>
            <person name="Kumar A."/>
        </authorList>
    </citation>
    <scope>NUCLEOTIDE SEQUENCE [LARGE SCALE GENOMIC DNA]</scope>
    <source>
        <strain evidence="8 9">SF002</strain>
    </source>
</reference>
<evidence type="ECO:0000256" key="3">
    <source>
        <dbReference type="ARBA" id="ARBA00023274"/>
    </source>
</evidence>
<dbReference type="PROSITE" id="PS01108">
    <property type="entry name" value="RIBOSOMAL_L24"/>
    <property type="match status" value="1"/>
</dbReference>
<gene>
    <name evidence="5 8" type="primary">rplX</name>
    <name evidence="8" type="ORF">JJQ58_03410</name>
</gene>
<dbReference type="InterPro" id="IPR003256">
    <property type="entry name" value="Ribosomal_uL24"/>
</dbReference>
<dbReference type="Proteomes" id="UP000681586">
    <property type="component" value="Unassembled WGS sequence"/>
</dbReference>
<dbReference type="Gene3D" id="2.30.30.30">
    <property type="match status" value="1"/>
</dbReference>
<dbReference type="Pfam" id="PF17136">
    <property type="entry name" value="ribosomal_L24"/>
    <property type="match status" value="1"/>
</dbReference>
<comment type="similarity">
    <text evidence="1 5 6">Belongs to the universal ribosomal protein uL24 family.</text>
</comment>
<dbReference type="CDD" id="cd06089">
    <property type="entry name" value="KOW_RPL26"/>
    <property type="match status" value="1"/>
</dbReference>
<dbReference type="InterPro" id="IPR008991">
    <property type="entry name" value="Translation_prot_SH3-like_sf"/>
</dbReference>
<evidence type="ECO:0000256" key="4">
    <source>
        <dbReference type="ARBA" id="ARBA00035206"/>
    </source>
</evidence>
<dbReference type="NCBIfam" id="TIGR01079">
    <property type="entry name" value="rplX_bact"/>
    <property type="match status" value="1"/>
</dbReference>
<evidence type="ECO:0000256" key="1">
    <source>
        <dbReference type="ARBA" id="ARBA00010618"/>
    </source>
</evidence>
<dbReference type="GO" id="GO:0005840">
    <property type="term" value="C:ribosome"/>
    <property type="evidence" value="ECO:0007669"/>
    <property type="project" value="UniProtKB-KW"/>
</dbReference>
<keyword evidence="5" id="KW-0699">rRNA-binding</keyword>
<accession>A0ABS5MLG8</accession>
<evidence type="ECO:0000313" key="8">
    <source>
        <dbReference type="EMBL" id="MBS3696534.1"/>
    </source>
</evidence>
<dbReference type="EMBL" id="JAGXBM010000003">
    <property type="protein sequence ID" value="MBS3696534.1"/>
    <property type="molecule type" value="Genomic_DNA"/>
</dbReference>
<evidence type="ECO:0000256" key="6">
    <source>
        <dbReference type="RuleBase" id="RU003477"/>
    </source>
</evidence>
<dbReference type="InterPro" id="IPR041988">
    <property type="entry name" value="Ribosomal_uL24_KOW"/>
</dbReference>
<evidence type="ECO:0000259" key="7">
    <source>
        <dbReference type="SMART" id="SM00739"/>
    </source>
</evidence>
<dbReference type="InterPro" id="IPR057264">
    <property type="entry name" value="Ribosomal_uL24_C"/>
</dbReference>
<keyword evidence="3 5" id="KW-0687">Ribonucleoprotein</keyword>
<sequence length="106" mass="11602">MHVRKGDNVIVISGKDKGKTGKVLEALPKKERVVVEGVNVIKKHQKPTQLNPEGGILETEGTIHVSNVQLLDPKTNEPTRVGFKVVDGKKVRIAKKSGEEIKSSKE</sequence>
<dbReference type="GeneID" id="86196394"/>
<dbReference type="Pfam" id="PF00467">
    <property type="entry name" value="KOW"/>
    <property type="match status" value="1"/>
</dbReference>